<keyword evidence="2" id="KW-1185">Reference proteome</keyword>
<name>A0A6G1EYP6_9ORYZ</name>
<accession>A0A6G1EYP6</accession>
<dbReference type="AlphaFoldDB" id="A0A6G1EYP6"/>
<protein>
    <submittedName>
        <fullName evidence="1">Uncharacterized protein</fullName>
    </submittedName>
</protein>
<evidence type="ECO:0000313" key="2">
    <source>
        <dbReference type="Proteomes" id="UP000479710"/>
    </source>
</evidence>
<reference evidence="1 2" key="1">
    <citation type="submission" date="2019-11" db="EMBL/GenBank/DDBJ databases">
        <title>Whole genome sequence of Oryza granulata.</title>
        <authorList>
            <person name="Li W."/>
        </authorList>
    </citation>
    <scope>NUCLEOTIDE SEQUENCE [LARGE SCALE GENOMIC DNA]</scope>
    <source>
        <strain evidence="2">cv. Menghai</strain>
        <tissue evidence="1">Leaf</tissue>
    </source>
</reference>
<proteinExistence type="predicted"/>
<evidence type="ECO:0000313" key="1">
    <source>
        <dbReference type="EMBL" id="KAF0929798.1"/>
    </source>
</evidence>
<dbReference type="Proteomes" id="UP000479710">
    <property type="component" value="Unassembled WGS sequence"/>
</dbReference>
<comment type="caution">
    <text evidence="1">The sequence shown here is derived from an EMBL/GenBank/DDBJ whole genome shotgun (WGS) entry which is preliminary data.</text>
</comment>
<gene>
    <name evidence="1" type="ORF">E2562_025936</name>
</gene>
<sequence length="260" mass="28841">MEPASGLHGGNPSLFLAKMAATGEPPSMEEKDLCVLFKCFCCWREALTEIRRIAPGTDYLAIPAGADDRPLWSVVVGVTAADVPRHNLRLHRFRVAASGRVLGESDDILESFRQPHRSLSMNLADGEVTPLGDLPTVPVPRGHFPIQAGGENWVLSVELPYPWLDEKSTTRLLMRRQKEGHYRWVVAAEHEFPHTGFELSESFQSGIFQGHAVIGDDKIWSYVEDADRVEPLPIPPVLGEAIHSEIEDSPNMLQCCSVHC</sequence>
<organism evidence="1 2">
    <name type="scientific">Oryza meyeriana var. granulata</name>
    <dbReference type="NCBI Taxonomy" id="110450"/>
    <lineage>
        <taxon>Eukaryota</taxon>
        <taxon>Viridiplantae</taxon>
        <taxon>Streptophyta</taxon>
        <taxon>Embryophyta</taxon>
        <taxon>Tracheophyta</taxon>
        <taxon>Spermatophyta</taxon>
        <taxon>Magnoliopsida</taxon>
        <taxon>Liliopsida</taxon>
        <taxon>Poales</taxon>
        <taxon>Poaceae</taxon>
        <taxon>BOP clade</taxon>
        <taxon>Oryzoideae</taxon>
        <taxon>Oryzeae</taxon>
        <taxon>Oryzinae</taxon>
        <taxon>Oryza</taxon>
        <taxon>Oryza meyeriana</taxon>
    </lineage>
</organism>
<dbReference type="EMBL" id="SPHZ02000002">
    <property type="protein sequence ID" value="KAF0929798.1"/>
    <property type="molecule type" value="Genomic_DNA"/>
</dbReference>
<dbReference type="OrthoDB" id="685415at2759"/>